<comment type="subcellular location">
    <subcellularLocation>
        <location evidence="1 10">Cell inner membrane</location>
        <topology evidence="1 10">Single-pass membrane protein</topology>
        <orientation evidence="1 10">Periplasmic side</orientation>
    </subcellularLocation>
</comment>
<evidence type="ECO:0000313" key="14">
    <source>
        <dbReference type="Proteomes" id="UP001139971"/>
    </source>
</evidence>
<evidence type="ECO:0000256" key="8">
    <source>
        <dbReference type="ARBA" id="ARBA00022989"/>
    </source>
</evidence>
<dbReference type="EMBL" id="JAOVZO020000001">
    <property type="protein sequence ID" value="MDC8011185.1"/>
    <property type="molecule type" value="Genomic_DNA"/>
</dbReference>
<feature type="compositionally biased region" description="Pro residues" evidence="11">
    <location>
        <begin position="76"/>
        <end position="85"/>
    </location>
</feature>
<dbReference type="GO" id="GO:0030288">
    <property type="term" value="C:outer membrane-bounded periplasmic space"/>
    <property type="evidence" value="ECO:0007669"/>
    <property type="project" value="InterPro"/>
</dbReference>
<dbReference type="GO" id="GO:0031992">
    <property type="term" value="F:energy transducer activity"/>
    <property type="evidence" value="ECO:0007669"/>
    <property type="project" value="InterPro"/>
</dbReference>
<dbReference type="Pfam" id="PF03544">
    <property type="entry name" value="TonB_C"/>
    <property type="match status" value="1"/>
</dbReference>
<dbReference type="InterPro" id="IPR037682">
    <property type="entry name" value="TonB_C"/>
</dbReference>
<dbReference type="SUPFAM" id="SSF74653">
    <property type="entry name" value="TolA/TonB C-terminal domain"/>
    <property type="match status" value="1"/>
</dbReference>
<evidence type="ECO:0000256" key="9">
    <source>
        <dbReference type="ARBA" id="ARBA00023136"/>
    </source>
</evidence>
<keyword evidence="3 10" id="KW-0813">Transport</keyword>
<keyword evidence="10" id="KW-0735">Signal-anchor</keyword>
<proteinExistence type="inferred from homology"/>
<evidence type="ECO:0000256" key="6">
    <source>
        <dbReference type="ARBA" id="ARBA00022692"/>
    </source>
</evidence>
<accession>A0A9X3YHA1</accession>
<keyword evidence="14" id="KW-1185">Reference proteome</keyword>
<feature type="transmembrane region" description="Helical" evidence="10">
    <location>
        <begin position="21"/>
        <end position="43"/>
    </location>
</feature>
<evidence type="ECO:0000313" key="13">
    <source>
        <dbReference type="EMBL" id="MDC8011185.1"/>
    </source>
</evidence>
<feature type="compositionally biased region" description="Low complexity" evidence="11">
    <location>
        <begin position="86"/>
        <end position="103"/>
    </location>
</feature>
<dbReference type="PANTHER" id="PTHR33446:SF2">
    <property type="entry name" value="PROTEIN TONB"/>
    <property type="match status" value="1"/>
</dbReference>
<keyword evidence="4 10" id="KW-1003">Cell membrane</keyword>
<dbReference type="PROSITE" id="PS52015">
    <property type="entry name" value="TONB_CTD"/>
    <property type="match status" value="1"/>
</dbReference>
<evidence type="ECO:0000256" key="4">
    <source>
        <dbReference type="ARBA" id="ARBA00022475"/>
    </source>
</evidence>
<gene>
    <name evidence="13" type="ORF">OD750_001350</name>
</gene>
<comment type="similarity">
    <text evidence="2 10">Belongs to the TonB family.</text>
</comment>
<sequence>MRPAEPGAPVRFDAARRELRPALAFGLSFALHVAAAVALWQWAPTFVPGLEKPPLQVELRAGDNDGSADTAQAAPVEPPPLPQPKPRIAASRRPAPQPAPVAATATLPEPLPLMPSAQPLSAPAVPESIVEGPDAVVSTTSAADRASVRILAWLSQYRRYPPSARRARLEGTVEIVVVLLPDGRLVQQRVAQSSGHAVLDQAALELLRRASPVPAATFDTGEAAELELHLPIVYRLSI</sequence>
<feature type="region of interest" description="Disordered" evidence="11">
    <location>
        <begin position="59"/>
        <end position="103"/>
    </location>
</feature>
<dbReference type="Gene3D" id="3.30.1150.10">
    <property type="match status" value="1"/>
</dbReference>
<dbReference type="GO" id="GO:0055085">
    <property type="term" value="P:transmembrane transport"/>
    <property type="evidence" value="ECO:0007669"/>
    <property type="project" value="InterPro"/>
</dbReference>
<dbReference type="NCBIfam" id="TIGR01352">
    <property type="entry name" value="tonB_Cterm"/>
    <property type="match status" value="1"/>
</dbReference>
<comment type="function">
    <text evidence="10">Interacts with outer membrane receptor proteins that carry out high-affinity binding and energy dependent uptake into the periplasmic space of specific substrates. It could act to transduce energy from the cytoplasmic membrane to specific energy-requiring processes in the outer membrane, resulting in the release into the periplasm of ligands bound by these outer membrane proteins.</text>
</comment>
<keyword evidence="5 10" id="KW-0997">Cell inner membrane</keyword>
<name>A0A9X3YHA1_9GAMM</name>
<dbReference type="AlphaFoldDB" id="A0A9X3YHA1"/>
<protein>
    <recommendedName>
        <fullName evidence="10">Protein TonB</fullName>
    </recommendedName>
</protein>
<comment type="caution">
    <text evidence="13">The sequence shown here is derived from an EMBL/GenBank/DDBJ whole genome shotgun (WGS) entry which is preliminary data.</text>
</comment>
<evidence type="ECO:0000256" key="3">
    <source>
        <dbReference type="ARBA" id="ARBA00022448"/>
    </source>
</evidence>
<dbReference type="Proteomes" id="UP001139971">
    <property type="component" value="Unassembled WGS sequence"/>
</dbReference>
<keyword evidence="8 10" id="KW-1133">Transmembrane helix</keyword>
<dbReference type="GO" id="GO:0015891">
    <property type="term" value="P:siderophore transport"/>
    <property type="evidence" value="ECO:0007669"/>
    <property type="project" value="InterPro"/>
</dbReference>
<keyword evidence="7 10" id="KW-0653">Protein transport</keyword>
<keyword evidence="9 10" id="KW-0472">Membrane</keyword>
<dbReference type="RefSeq" id="WP_263543058.1">
    <property type="nucleotide sequence ID" value="NZ_JAOVZO020000001.1"/>
</dbReference>
<keyword evidence="6 10" id="KW-0812">Transmembrane</keyword>
<dbReference type="GO" id="GO:0015031">
    <property type="term" value="P:protein transport"/>
    <property type="evidence" value="ECO:0007669"/>
    <property type="project" value="UniProtKB-UniRule"/>
</dbReference>
<dbReference type="PRINTS" id="PR01374">
    <property type="entry name" value="TONBPROTEIN"/>
</dbReference>
<evidence type="ECO:0000256" key="7">
    <source>
        <dbReference type="ARBA" id="ARBA00022927"/>
    </source>
</evidence>
<dbReference type="InterPro" id="IPR051045">
    <property type="entry name" value="TonB-dependent_transducer"/>
</dbReference>
<feature type="domain" description="TonB C-terminal" evidence="12">
    <location>
        <begin position="145"/>
        <end position="238"/>
    </location>
</feature>
<organism evidence="13 14">
    <name type="scientific">Tahibacter soli</name>
    <dbReference type="NCBI Taxonomy" id="2983605"/>
    <lineage>
        <taxon>Bacteria</taxon>
        <taxon>Pseudomonadati</taxon>
        <taxon>Pseudomonadota</taxon>
        <taxon>Gammaproteobacteria</taxon>
        <taxon>Lysobacterales</taxon>
        <taxon>Rhodanobacteraceae</taxon>
        <taxon>Tahibacter</taxon>
    </lineage>
</organism>
<evidence type="ECO:0000259" key="12">
    <source>
        <dbReference type="PROSITE" id="PS52015"/>
    </source>
</evidence>
<dbReference type="GO" id="GO:0098797">
    <property type="term" value="C:plasma membrane protein complex"/>
    <property type="evidence" value="ECO:0007669"/>
    <property type="project" value="TreeGrafter"/>
</dbReference>
<dbReference type="InterPro" id="IPR006260">
    <property type="entry name" value="TonB/TolA_C"/>
</dbReference>
<reference evidence="13" key="1">
    <citation type="submission" date="2023-02" db="EMBL/GenBank/DDBJ databases">
        <title>Tahibacter soli sp. nov. isolated from soil.</title>
        <authorList>
            <person name="Baek J.H."/>
            <person name="Lee J.K."/>
            <person name="Choi D.G."/>
            <person name="Jeon C.O."/>
        </authorList>
    </citation>
    <scope>NUCLEOTIDE SEQUENCE</scope>
    <source>
        <strain evidence="13">BL</strain>
    </source>
</reference>
<evidence type="ECO:0000256" key="1">
    <source>
        <dbReference type="ARBA" id="ARBA00004383"/>
    </source>
</evidence>
<evidence type="ECO:0000256" key="10">
    <source>
        <dbReference type="RuleBase" id="RU362123"/>
    </source>
</evidence>
<dbReference type="InterPro" id="IPR003538">
    <property type="entry name" value="TonB"/>
</dbReference>
<evidence type="ECO:0000256" key="11">
    <source>
        <dbReference type="SAM" id="MobiDB-lite"/>
    </source>
</evidence>
<evidence type="ECO:0000256" key="2">
    <source>
        <dbReference type="ARBA" id="ARBA00006555"/>
    </source>
</evidence>
<evidence type="ECO:0000256" key="5">
    <source>
        <dbReference type="ARBA" id="ARBA00022519"/>
    </source>
</evidence>
<dbReference type="PANTHER" id="PTHR33446">
    <property type="entry name" value="PROTEIN TONB-RELATED"/>
    <property type="match status" value="1"/>
</dbReference>